<reference evidence="9 10" key="1">
    <citation type="journal article" date="2010" name="Stand. Genomic Sci.">
        <title>Complete genome sequence of Denitrovibrio acetiphilus type strain (N2460).</title>
        <authorList>
            <person name="Kiss H."/>
            <person name="Lang E."/>
            <person name="Lapidus A."/>
            <person name="Copeland A."/>
            <person name="Nolan M."/>
            <person name="Glavina Del Rio T."/>
            <person name="Chen F."/>
            <person name="Lucas S."/>
            <person name="Tice H."/>
            <person name="Cheng J.F."/>
            <person name="Han C."/>
            <person name="Goodwin L."/>
            <person name="Pitluck S."/>
            <person name="Liolios K."/>
            <person name="Pati A."/>
            <person name="Ivanova N."/>
            <person name="Mavromatis K."/>
            <person name="Chen A."/>
            <person name="Palaniappan K."/>
            <person name="Land M."/>
            <person name="Hauser L."/>
            <person name="Chang Y.J."/>
            <person name="Jeffries C.D."/>
            <person name="Detter J.C."/>
            <person name="Brettin T."/>
            <person name="Spring S."/>
            <person name="Rohde M."/>
            <person name="Goker M."/>
            <person name="Woyke T."/>
            <person name="Bristow J."/>
            <person name="Eisen J.A."/>
            <person name="Markowitz V."/>
            <person name="Hugenholtz P."/>
            <person name="Kyrpides N.C."/>
            <person name="Klenk H.P."/>
        </authorList>
    </citation>
    <scope>NUCLEOTIDE SEQUENCE [LARGE SCALE GENOMIC DNA]</scope>
    <source>
        <strain evidence="10">DSM 12809 / NBRC 114555 / N2460</strain>
    </source>
</reference>
<evidence type="ECO:0000313" key="10">
    <source>
        <dbReference type="Proteomes" id="UP000002012"/>
    </source>
</evidence>
<proteinExistence type="predicted"/>
<dbReference type="eggNOG" id="COG0484">
    <property type="taxonomic scope" value="Bacteria"/>
</dbReference>
<dbReference type="FunCoup" id="D4H527">
    <property type="interactions" value="8"/>
</dbReference>
<evidence type="ECO:0000256" key="1">
    <source>
        <dbReference type="ARBA" id="ARBA00001926"/>
    </source>
</evidence>
<dbReference type="Proteomes" id="UP000002012">
    <property type="component" value="Chromosome"/>
</dbReference>
<evidence type="ECO:0000256" key="6">
    <source>
        <dbReference type="ARBA" id="ARBA00022982"/>
    </source>
</evidence>
<comment type="cofactor">
    <cofactor evidence="1">
        <name>heme c</name>
        <dbReference type="ChEBI" id="CHEBI:61717"/>
    </cofactor>
</comment>
<dbReference type="RefSeq" id="WP_013011880.1">
    <property type="nucleotide sequence ID" value="NC_013943.1"/>
</dbReference>
<dbReference type="AlphaFoldDB" id="D4H527"/>
<dbReference type="InterPro" id="IPR012286">
    <property type="entry name" value="Tetrahaem_cytochrome"/>
</dbReference>
<dbReference type="SUPFAM" id="SSF48695">
    <property type="entry name" value="Multiheme cytochromes"/>
    <property type="match status" value="1"/>
</dbReference>
<dbReference type="Pfam" id="PF14537">
    <property type="entry name" value="Cytochrom_c3_2"/>
    <property type="match status" value="1"/>
</dbReference>
<keyword evidence="6" id="KW-0249">Electron transport</keyword>
<name>D4H527_DENA2</name>
<organism evidence="9 10">
    <name type="scientific">Denitrovibrio acetiphilus (strain DSM 12809 / NBRC 114555 / N2460)</name>
    <dbReference type="NCBI Taxonomy" id="522772"/>
    <lineage>
        <taxon>Bacteria</taxon>
        <taxon>Pseudomonadati</taxon>
        <taxon>Deferribacterota</taxon>
        <taxon>Deferribacteres</taxon>
        <taxon>Deferribacterales</taxon>
        <taxon>Geovibrionaceae</taxon>
        <taxon>Denitrovibrio</taxon>
    </lineage>
</organism>
<sequence length="116" mass="12573" precursor="true">MQSIRNLISLFLFILIVLYAGAVIAGGELRGAHKDADVQCADCHGTDSPSESAKMPACLECHGSYQELAEATADVEEANPHDSHMGELDCGSCHGIHKESHLFCNEECHNFDMVVK</sequence>
<evidence type="ECO:0000313" key="9">
    <source>
        <dbReference type="EMBL" id="ADD69383.1"/>
    </source>
</evidence>
<dbReference type="PaxDb" id="522772-Dacet_2625"/>
<evidence type="ECO:0000256" key="5">
    <source>
        <dbReference type="ARBA" id="ARBA00022723"/>
    </source>
</evidence>
<dbReference type="GO" id="GO:0046872">
    <property type="term" value="F:metal ion binding"/>
    <property type="evidence" value="ECO:0007669"/>
    <property type="project" value="UniProtKB-KW"/>
</dbReference>
<evidence type="ECO:0000256" key="7">
    <source>
        <dbReference type="ARBA" id="ARBA00023004"/>
    </source>
</evidence>
<evidence type="ECO:0000259" key="8">
    <source>
        <dbReference type="Pfam" id="PF14537"/>
    </source>
</evidence>
<evidence type="ECO:0000256" key="4">
    <source>
        <dbReference type="ARBA" id="ARBA00022617"/>
    </source>
</evidence>
<dbReference type="KEGG" id="dap:Dacet_2625"/>
<keyword evidence="7" id="KW-0408">Iron</keyword>
<dbReference type="EMBL" id="CP001968">
    <property type="protein sequence ID" value="ADD69383.1"/>
    <property type="molecule type" value="Genomic_DNA"/>
</dbReference>
<gene>
    <name evidence="9" type="ordered locus">Dacet_2625</name>
</gene>
<dbReference type="InParanoid" id="D4H527"/>
<keyword evidence="10" id="KW-1185">Reference proteome</keyword>
<keyword evidence="5" id="KW-0479">Metal-binding</keyword>
<accession>D4H527</accession>
<evidence type="ECO:0000256" key="2">
    <source>
        <dbReference type="ARBA" id="ARBA00004196"/>
    </source>
</evidence>
<protein>
    <submittedName>
        <fullName evidence="9">Fumarate reductase flavoprotein subunit</fullName>
    </submittedName>
</protein>
<comment type="subcellular location">
    <subcellularLocation>
        <location evidence="2">Cell envelope</location>
    </subcellularLocation>
</comment>
<dbReference type="InterPro" id="IPR036280">
    <property type="entry name" value="Multihaem_cyt_sf"/>
</dbReference>
<dbReference type="Gene3D" id="1.10.1130.10">
    <property type="entry name" value="Flavocytochrome C3, Chain A"/>
    <property type="match status" value="1"/>
</dbReference>
<dbReference type="HOGENOM" id="CLU_136713_1_0_0"/>
<dbReference type="GO" id="GO:0030313">
    <property type="term" value="C:cell envelope"/>
    <property type="evidence" value="ECO:0007669"/>
    <property type="project" value="UniProtKB-SubCell"/>
</dbReference>
<keyword evidence="3" id="KW-0813">Transport</keyword>
<dbReference type="STRING" id="522772.Dacet_2625"/>
<feature type="domain" description="Tetrahaem cytochrome" evidence="8">
    <location>
        <begin position="32"/>
        <end position="110"/>
    </location>
</feature>
<keyword evidence="4" id="KW-0349">Heme</keyword>
<evidence type="ECO:0000256" key="3">
    <source>
        <dbReference type="ARBA" id="ARBA00022448"/>
    </source>
</evidence>
<dbReference type="OrthoDB" id="5397337at2"/>